<dbReference type="GO" id="GO:0003735">
    <property type="term" value="F:structural constituent of ribosome"/>
    <property type="evidence" value="ECO:0007669"/>
    <property type="project" value="InterPro"/>
</dbReference>
<dbReference type="InterPro" id="IPR012678">
    <property type="entry name" value="Ribosomal_uL23/eL15/eS24_sf"/>
</dbReference>
<name>A0A1G2PGK4_9BACT</name>
<dbReference type="InterPro" id="IPR013025">
    <property type="entry name" value="Ribosomal_uL23-like"/>
</dbReference>
<dbReference type="GO" id="GO:1990904">
    <property type="term" value="C:ribonucleoprotein complex"/>
    <property type="evidence" value="ECO:0007669"/>
    <property type="project" value="UniProtKB-KW"/>
</dbReference>
<dbReference type="GO" id="GO:0006412">
    <property type="term" value="P:translation"/>
    <property type="evidence" value="ECO:0007669"/>
    <property type="project" value="UniProtKB-UniRule"/>
</dbReference>
<dbReference type="SUPFAM" id="SSF54189">
    <property type="entry name" value="Ribosomal proteins S24e, L23 and L15e"/>
    <property type="match status" value="1"/>
</dbReference>
<dbReference type="STRING" id="1802338.A2541_02340"/>
<comment type="function">
    <text evidence="4">One of the early assembly proteins it binds 23S rRNA. One of the proteins that surrounds the polypeptide exit tunnel on the outside of the ribosome. Forms the main docking site for trigger factor binding to the ribosome.</text>
</comment>
<dbReference type="InterPro" id="IPR012677">
    <property type="entry name" value="Nucleotide-bd_a/b_plait_sf"/>
</dbReference>
<comment type="similarity">
    <text evidence="1 4">Belongs to the universal ribosomal protein uL23 family.</text>
</comment>
<dbReference type="GO" id="GO:0019843">
    <property type="term" value="F:rRNA binding"/>
    <property type="evidence" value="ECO:0007669"/>
    <property type="project" value="UniProtKB-UniRule"/>
</dbReference>
<evidence type="ECO:0000313" key="5">
    <source>
        <dbReference type="EMBL" id="OHA47437.1"/>
    </source>
</evidence>
<keyword evidence="4" id="KW-0699">rRNA-binding</keyword>
<keyword evidence="4" id="KW-0694">RNA-binding</keyword>
<protein>
    <recommendedName>
        <fullName evidence="4">Large ribosomal subunit protein uL23</fullName>
    </recommendedName>
</protein>
<dbReference type="GO" id="GO:0005840">
    <property type="term" value="C:ribosome"/>
    <property type="evidence" value="ECO:0007669"/>
    <property type="project" value="UniProtKB-KW"/>
</dbReference>
<dbReference type="Gene3D" id="3.30.70.330">
    <property type="match status" value="1"/>
</dbReference>
<sequence>MNELIIKKPRITEKSGLQAEGANSAEGFGVYTFEVTAEANKKNIAKAVKELYKVIPVKVNIVNLPAKKVFSRGKVGRKSGVKKAIVFLKKGDKIEFV</sequence>
<keyword evidence="3 4" id="KW-0687">Ribonucleoprotein</keyword>
<keyword evidence="2 4" id="KW-0689">Ribosomal protein</keyword>
<dbReference type="AlphaFoldDB" id="A0A1G2PGK4"/>
<accession>A0A1G2PGK4</accession>
<dbReference type="Proteomes" id="UP000176965">
    <property type="component" value="Unassembled WGS sequence"/>
</dbReference>
<dbReference type="Pfam" id="PF00276">
    <property type="entry name" value="Ribosomal_L23"/>
    <property type="match status" value="1"/>
</dbReference>
<comment type="subunit">
    <text evidence="4">Part of the 50S ribosomal subunit. Contacts protein L29, and trigger factor when it is bound to the ribosome.</text>
</comment>
<evidence type="ECO:0000313" key="6">
    <source>
        <dbReference type="Proteomes" id="UP000176965"/>
    </source>
</evidence>
<dbReference type="HAMAP" id="MF_01369_B">
    <property type="entry name" value="Ribosomal_uL23_B"/>
    <property type="match status" value="1"/>
</dbReference>
<evidence type="ECO:0000256" key="3">
    <source>
        <dbReference type="ARBA" id="ARBA00023274"/>
    </source>
</evidence>
<proteinExistence type="inferred from homology"/>
<evidence type="ECO:0000256" key="4">
    <source>
        <dbReference type="HAMAP-Rule" id="MF_01369"/>
    </source>
</evidence>
<dbReference type="EMBL" id="MHSQ01000012">
    <property type="protein sequence ID" value="OHA47437.1"/>
    <property type="molecule type" value="Genomic_DNA"/>
</dbReference>
<evidence type="ECO:0000256" key="2">
    <source>
        <dbReference type="ARBA" id="ARBA00022980"/>
    </source>
</evidence>
<comment type="caution">
    <text evidence="5">The sequence shown here is derived from an EMBL/GenBank/DDBJ whole genome shotgun (WGS) entry which is preliminary data.</text>
</comment>
<reference evidence="5 6" key="1">
    <citation type="journal article" date="2016" name="Nat. Commun.">
        <title>Thousands of microbial genomes shed light on interconnected biogeochemical processes in an aquifer system.</title>
        <authorList>
            <person name="Anantharaman K."/>
            <person name="Brown C.T."/>
            <person name="Hug L.A."/>
            <person name="Sharon I."/>
            <person name="Castelle C.J."/>
            <person name="Probst A.J."/>
            <person name="Thomas B.C."/>
            <person name="Singh A."/>
            <person name="Wilkins M.J."/>
            <person name="Karaoz U."/>
            <person name="Brodie E.L."/>
            <person name="Williams K.H."/>
            <person name="Hubbard S.S."/>
            <person name="Banfield J.F."/>
        </authorList>
    </citation>
    <scope>NUCLEOTIDE SEQUENCE [LARGE SCALE GENOMIC DNA]</scope>
</reference>
<evidence type="ECO:0000256" key="1">
    <source>
        <dbReference type="ARBA" id="ARBA00006700"/>
    </source>
</evidence>
<gene>
    <name evidence="4" type="primary">rplW</name>
    <name evidence="5" type="ORF">A2541_02340</name>
</gene>
<organism evidence="5 6">
    <name type="scientific">Candidatus Taylorbacteria bacterium RIFOXYD2_FULL_36_9</name>
    <dbReference type="NCBI Taxonomy" id="1802338"/>
    <lineage>
        <taxon>Bacteria</taxon>
        <taxon>Candidatus Tayloriibacteriota</taxon>
    </lineage>
</organism>